<evidence type="ECO:0000313" key="2">
    <source>
        <dbReference type="EMBL" id="SFK51304.1"/>
    </source>
</evidence>
<dbReference type="SUPFAM" id="SSF52091">
    <property type="entry name" value="SpoIIaa-like"/>
    <property type="match status" value="1"/>
</dbReference>
<dbReference type="EMBL" id="FOSW01000002">
    <property type="protein sequence ID" value="SFK51304.1"/>
    <property type="molecule type" value="Genomic_DNA"/>
</dbReference>
<dbReference type="Gene3D" id="3.30.750.24">
    <property type="entry name" value="STAS domain"/>
    <property type="match status" value="1"/>
</dbReference>
<dbReference type="RefSeq" id="WP_177212616.1">
    <property type="nucleotide sequence ID" value="NZ_FOSW01000002.1"/>
</dbReference>
<dbReference type="STRING" id="504800.SAMN04488085_10273"/>
<feature type="domain" description="STAS" evidence="1">
    <location>
        <begin position="194"/>
        <end position="281"/>
    </location>
</feature>
<dbReference type="Pfam" id="PF14417">
    <property type="entry name" value="MEDS"/>
    <property type="match status" value="1"/>
</dbReference>
<gene>
    <name evidence="2" type="ORF">SAMN04488085_10273</name>
</gene>
<dbReference type="AlphaFoldDB" id="A0A1I4A4Q8"/>
<organism evidence="2 3">
    <name type="scientific">Geodermatophilus ruber</name>
    <dbReference type="NCBI Taxonomy" id="504800"/>
    <lineage>
        <taxon>Bacteria</taxon>
        <taxon>Bacillati</taxon>
        <taxon>Actinomycetota</taxon>
        <taxon>Actinomycetes</taxon>
        <taxon>Geodermatophilales</taxon>
        <taxon>Geodermatophilaceae</taxon>
        <taxon>Geodermatophilus</taxon>
    </lineage>
</organism>
<dbReference type="PROSITE" id="PS50801">
    <property type="entry name" value="STAS"/>
    <property type="match status" value="1"/>
</dbReference>
<evidence type="ECO:0000313" key="3">
    <source>
        <dbReference type="Proteomes" id="UP000199152"/>
    </source>
</evidence>
<dbReference type="InterPro" id="IPR002645">
    <property type="entry name" value="STAS_dom"/>
</dbReference>
<keyword evidence="3" id="KW-1185">Reference proteome</keyword>
<dbReference type="InterPro" id="IPR025847">
    <property type="entry name" value="MEDS_domain"/>
</dbReference>
<dbReference type="Proteomes" id="UP000199152">
    <property type="component" value="Unassembled WGS sequence"/>
</dbReference>
<reference evidence="2 3" key="1">
    <citation type="submission" date="2016-10" db="EMBL/GenBank/DDBJ databases">
        <authorList>
            <person name="de Groot N.N."/>
        </authorList>
    </citation>
    <scope>NUCLEOTIDE SEQUENCE [LARGE SCALE GENOMIC DNA]</scope>
    <source>
        <strain evidence="2 3">DSM 45317</strain>
    </source>
</reference>
<dbReference type="InParanoid" id="A0A1I4A4Q8"/>
<dbReference type="CDD" id="cd07043">
    <property type="entry name" value="STAS_anti-anti-sigma_factors"/>
    <property type="match status" value="1"/>
</dbReference>
<name>A0A1I4A4Q8_9ACTN</name>
<protein>
    <submittedName>
        <fullName evidence="2">Anti-anti-sigma regulatory factor (Antagonist of anti-sigma factor)</fullName>
    </submittedName>
</protein>
<sequence length="281" mass="29706">MAAAQTGRTGPVERDPRDHLCCLHRDAAEYRLRAAAFFAEGLRAGLRVAYPATDGLEAARAELADLDDVDRLVADGAVQILPAQEVYGPGGPVDPERVVAACAAATEAALADGFRGLRMSADVTGLVRTPEQQDAFARYEFMADQYIADHPLSGLCGYSVDLGEDTAADFAALHAPGPSQDTDVRVFGCADGALGLAGEFDLATVPVLDRLLTRLRPGADAGALVVDMAAVDFLDHRLLIALDDYARTRAVALSLRSAPRLTARLLELLADAGLHLTELGR</sequence>
<dbReference type="InterPro" id="IPR036513">
    <property type="entry name" value="STAS_dom_sf"/>
</dbReference>
<evidence type="ECO:0000259" key="1">
    <source>
        <dbReference type="PROSITE" id="PS50801"/>
    </source>
</evidence>
<proteinExistence type="predicted"/>
<accession>A0A1I4A4Q8</accession>